<feature type="transmembrane region" description="Helical" evidence="4">
    <location>
        <begin position="12"/>
        <end position="30"/>
    </location>
</feature>
<name>A0A1M3L5N3_9BACT</name>
<sequence>MTNHDRTISVSVYLAILTTTLVGISCASVHRPDITVPELRSDANVARSVNRATVDSIIERLARRAARRNDGTLDILMLSGGGQNGAYGAGFLKAWKGRSDGGMPDFDLVTGVSTGALQAPLALLGTRDDLEQLSSLYREATRTITPSIDYLFWLHPNGGVLNVERYEATLARVVDARLATRLRSEFDKDRQVAVSTADMDLGVGRIWSFSDELKDTAEASRRRVHTLLQASSAIPGIFPSLLIDNHVHSDGGTVANILTALTISDYRRLVDRMRYYGVSTPVKVRIWIIMNLRMHVPVKVMDIASRSEISRRGNMLLLVAQAPQIVSHLDLLSTAVNATIPGLSMELRYTSIPAGLPDDPAAAELFNEGWMHRLDSTGAGRASGPTPWDAMTSPFERPATD</sequence>
<dbReference type="SUPFAM" id="SSF52151">
    <property type="entry name" value="FabD/lysophospholipase-like"/>
    <property type="match status" value="1"/>
</dbReference>
<dbReference type="Proteomes" id="UP000184233">
    <property type="component" value="Unassembled WGS sequence"/>
</dbReference>
<protein>
    <recommendedName>
        <fullName evidence="5">PNPLA domain-containing protein</fullName>
    </recommendedName>
</protein>
<evidence type="ECO:0000313" key="6">
    <source>
        <dbReference type="EMBL" id="OJX60774.1"/>
    </source>
</evidence>
<feature type="active site" description="Proton acceptor" evidence="2">
    <location>
        <position position="250"/>
    </location>
</feature>
<comment type="caution">
    <text evidence="6">The sequence shown here is derived from an EMBL/GenBank/DDBJ whole genome shotgun (WGS) entry which is preliminary data.</text>
</comment>
<proteinExistence type="predicted"/>
<keyword evidence="4" id="KW-1133">Transmembrane helix</keyword>
<evidence type="ECO:0000256" key="2">
    <source>
        <dbReference type="PROSITE-ProRule" id="PRU01161"/>
    </source>
</evidence>
<reference evidence="6 7" key="1">
    <citation type="submission" date="2016-09" db="EMBL/GenBank/DDBJ databases">
        <title>Genome-resolved meta-omics ties microbial dynamics to process performance in biotechnology for thiocyanate degradation.</title>
        <authorList>
            <person name="Kantor R.S."/>
            <person name="Huddy R.J."/>
            <person name="Iyer R."/>
            <person name="Thomas B.C."/>
            <person name="Brown C.T."/>
            <person name="Anantharaman K."/>
            <person name="Tringe S."/>
            <person name="Hettich R.L."/>
            <person name="Harrison S.T."/>
            <person name="Banfield J.F."/>
        </authorList>
    </citation>
    <scope>NUCLEOTIDE SEQUENCE [LARGE SCALE GENOMIC DNA]</scope>
    <source>
        <strain evidence="6">59-99</strain>
    </source>
</reference>
<accession>A0A1M3L5N3</accession>
<keyword evidence="1 2" id="KW-0443">Lipid metabolism</keyword>
<feature type="domain" description="PNPLA" evidence="5">
    <location>
        <begin position="76"/>
        <end position="263"/>
    </location>
</feature>
<feature type="active site" description="Nucleophile" evidence="2">
    <location>
        <position position="113"/>
    </location>
</feature>
<dbReference type="InterPro" id="IPR016035">
    <property type="entry name" value="Acyl_Trfase/lysoPLipase"/>
</dbReference>
<keyword evidence="4" id="KW-0472">Membrane</keyword>
<feature type="short sequence motif" description="GXSXG" evidence="2">
    <location>
        <begin position="111"/>
        <end position="115"/>
    </location>
</feature>
<evidence type="ECO:0000256" key="1">
    <source>
        <dbReference type="ARBA" id="ARBA00023098"/>
    </source>
</evidence>
<keyword evidence="2" id="KW-0442">Lipid degradation</keyword>
<dbReference type="GO" id="GO:0016042">
    <property type="term" value="P:lipid catabolic process"/>
    <property type="evidence" value="ECO:0007669"/>
    <property type="project" value="UniProtKB-UniRule"/>
</dbReference>
<evidence type="ECO:0000259" key="5">
    <source>
        <dbReference type="PROSITE" id="PS51635"/>
    </source>
</evidence>
<evidence type="ECO:0000256" key="4">
    <source>
        <dbReference type="SAM" id="Phobius"/>
    </source>
</evidence>
<feature type="short sequence motif" description="GXGXXG" evidence="2">
    <location>
        <begin position="80"/>
        <end position="85"/>
    </location>
</feature>
<keyword evidence="2" id="KW-0378">Hydrolase</keyword>
<dbReference type="GO" id="GO:0016787">
    <property type="term" value="F:hydrolase activity"/>
    <property type="evidence" value="ECO:0007669"/>
    <property type="project" value="UniProtKB-UniRule"/>
</dbReference>
<keyword evidence="4" id="KW-0812">Transmembrane</keyword>
<dbReference type="PROSITE" id="PS51635">
    <property type="entry name" value="PNPLA"/>
    <property type="match status" value="1"/>
</dbReference>
<dbReference type="EMBL" id="MKVH01000003">
    <property type="protein sequence ID" value="OJX60774.1"/>
    <property type="molecule type" value="Genomic_DNA"/>
</dbReference>
<dbReference type="PROSITE" id="PS51257">
    <property type="entry name" value="PROKAR_LIPOPROTEIN"/>
    <property type="match status" value="1"/>
</dbReference>
<organism evidence="6 7">
    <name type="scientific">Candidatus Kapaibacterium thiocyanatum</name>
    <dbReference type="NCBI Taxonomy" id="1895771"/>
    <lineage>
        <taxon>Bacteria</taxon>
        <taxon>Pseudomonadati</taxon>
        <taxon>Candidatus Kapaibacteriota</taxon>
        <taxon>Candidatus Kapaibacteriia</taxon>
        <taxon>Candidatus Kapaibacteriales</taxon>
        <taxon>Candidatus Kapaibacteriaceae</taxon>
        <taxon>Candidatus Kapaibacterium</taxon>
    </lineage>
</organism>
<evidence type="ECO:0000313" key="7">
    <source>
        <dbReference type="Proteomes" id="UP000184233"/>
    </source>
</evidence>
<evidence type="ECO:0000256" key="3">
    <source>
        <dbReference type="SAM" id="MobiDB-lite"/>
    </source>
</evidence>
<dbReference type="InterPro" id="IPR002641">
    <property type="entry name" value="PNPLA_dom"/>
</dbReference>
<gene>
    <name evidence="6" type="ORF">BGO89_04200</name>
</gene>
<feature type="short sequence motif" description="DGA/G" evidence="2">
    <location>
        <begin position="250"/>
        <end position="252"/>
    </location>
</feature>
<dbReference type="Pfam" id="PF01734">
    <property type="entry name" value="Patatin"/>
    <property type="match status" value="1"/>
</dbReference>
<dbReference type="Gene3D" id="3.40.1090.10">
    <property type="entry name" value="Cytosolic phospholipase A2 catalytic domain"/>
    <property type="match status" value="1"/>
</dbReference>
<dbReference type="STRING" id="1895771.BGO89_04200"/>
<dbReference type="AlphaFoldDB" id="A0A1M3L5N3"/>
<feature type="region of interest" description="Disordered" evidence="3">
    <location>
        <begin position="376"/>
        <end position="401"/>
    </location>
</feature>